<organism evidence="7 8">
    <name type="scientific">Lachancea nothofagi CBS 11611</name>
    <dbReference type="NCBI Taxonomy" id="1266666"/>
    <lineage>
        <taxon>Eukaryota</taxon>
        <taxon>Fungi</taxon>
        <taxon>Dikarya</taxon>
        <taxon>Ascomycota</taxon>
        <taxon>Saccharomycotina</taxon>
        <taxon>Saccharomycetes</taxon>
        <taxon>Saccharomycetales</taxon>
        <taxon>Saccharomycetaceae</taxon>
        <taxon>Lachancea</taxon>
    </lineage>
</organism>
<evidence type="ECO:0000313" key="8">
    <source>
        <dbReference type="Proteomes" id="UP000189911"/>
    </source>
</evidence>
<dbReference type="PANTHER" id="PTHR21659:SF42">
    <property type="entry name" value="UPF0057 MEMBRANE PROTEIN ZK632.10-RELATED"/>
    <property type="match status" value="1"/>
</dbReference>
<evidence type="ECO:0000256" key="3">
    <source>
        <dbReference type="ARBA" id="ARBA00022692"/>
    </source>
</evidence>
<name>A0A1G4KG64_9SACH</name>
<dbReference type="PANTHER" id="PTHR21659">
    <property type="entry name" value="HYDROPHOBIC PROTEIN RCI2 LOW TEMPERATURE AND SALT RESPONSIVE PROTEIN LTI6 -RELATED"/>
    <property type="match status" value="1"/>
</dbReference>
<dbReference type="AlphaFoldDB" id="A0A1G4KG64"/>
<accession>A0A1G4KG64</accession>
<evidence type="ECO:0000256" key="1">
    <source>
        <dbReference type="ARBA" id="ARBA00004370"/>
    </source>
</evidence>
<keyword evidence="5 6" id="KW-0472">Membrane</keyword>
<dbReference type="GO" id="GO:0016020">
    <property type="term" value="C:membrane"/>
    <property type="evidence" value="ECO:0007669"/>
    <property type="project" value="UniProtKB-SubCell"/>
</dbReference>
<dbReference type="EMBL" id="LT598453">
    <property type="protein sequence ID" value="SCV03539.1"/>
    <property type="molecule type" value="Genomic_DNA"/>
</dbReference>
<evidence type="ECO:0000256" key="2">
    <source>
        <dbReference type="ARBA" id="ARBA00009530"/>
    </source>
</evidence>
<dbReference type="OrthoDB" id="2802411at2759"/>
<feature type="transmembrane region" description="Helical" evidence="6">
    <location>
        <begin position="12"/>
        <end position="32"/>
    </location>
</feature>
<protein>
    <submittedName>
        <fullName evidence="7">LANO_0G04742g1_1</fullName>
    </submittedName>
</protein>
<comment type="subcellular location">
    <subcellularLocation>
        <location evidence="1">Membrane</location>
    </subcellularLocation>
</comment>
<evidence type="ECO:0000313" key="7">
    <source>
        <dbReference type="EMBL" id="SCV03539.1"/>
    </source>
</evidence>
<keyword evidence="4 6" id="KW-1133">Transmembrane helix</keyword>
<gene>
    <name evidence="7" type="ORF">LANO_0G04742G</name>
</gene>
<dbReference type="InterPro" id="IPR000612">
    <property type="entry name" value="PMP3"/>
</dbReference>
<sequence length="128" mass="14187">MARIYSLNDNDIVLGLVAFLLPPLPVLIRSGFGSRNFWINILLCCLFGFPGVFHSMYIVYTTSSEHPSYARVNGDEDLEAQIPPAITEVTKTPETEEPSLLQESPPLYNEVADHNAAVQAATDNKIQH</sequence>
<comment type="similarity">
    <text evidence="2">Belongs to the UPF0057 (PMP3) family.</text>
</comment>
<dbReference type="Proteomes" id="UP000189911">
    <property type="component" value="Chromosome G"/>
</dbReference>
<evidence type="ECO:0000256" key="6">
    <source>
        <dbReference type="SAM" id="Phobius"/>
    </source>
</evidence>
<dbReference type="Pfam" id="PF01679">
    <property type="entry name" value="Pmp3"/>
    <property type="match status" value="1"/>
</dbReference>
<reference evidence="8" key="1">
    <citation type="submission" date="2016-03" db="EMBL/GenBank/DDBJ databases">
        <authorList>
            <person name="Devillers Hugo."/>
        </authorList>
    </citation>
    <scope>NUCLEOTIDE SEQUENCE [LARGE SCALE GENOMIC DNA]</scope>
</reference>
<feature type="transmembrane region" description="Helical" evidence="6">
    <location>
        <begin position="38"/>
        <end position="60"/>
    </location>
</feature>
<keyword evidence="8" id="KW-1185">Reference proteome</keyword>
<evidence type="ECO:0000256" key="4">
    <source>
        <dbReference type="ARBA" id="ARBA00022989"/>
    </source>
</evidence>
<keyword evidence="3 6" id="KW-0812">Transmembrane</keyword>
<proteinExistence type="inferred from homology"/>
<evidence type="ECO:0000256" key="5">
    <source>
        <dbReference type="ARBA" id="ARBA00023136"/>
    </source>
</evidence>